<dbReference type="HOGENOM" id="CLU_2650314_0_0_5"/>
<dbReference type="EMBL" id="CP001349">
    <property type="protein sequence ID" value="ACL62342.1"/>
    <property type="molecule type" value="Genomic_DNA"/>
</dbReference>
<keyword evidence="2" id="KW-1185">Reference proteome</keyword>
<gene>
    <name evidence="1" type="ordered locus">Mnod_7607</name>
</gene>
<protein>
    <submittedName>
        <fullName evidence="1">Uncharacterized protein</fullName>
    </submittedName>
</protein>
<dbReference type="Proteomes" id="UP000008207">
    <property type="component" value="Chromosome"/>
</dbReference>
<reference evidence="1 2" key="1">
    <citation type="submission" date="2009-01" db="EMBL/GenBank/DDBJ databases">
        <title>Complete sequence of chromosome of Methylobacterium nodulans ORS 2060.</title>
        <authorList>
            <consortium name="US DOE Joint Genome Institute"/>
            <person name="Lucas S."/>
            <person name="Copeland A."/>
            <person name="Lapidus A."/>
            <person name="Glavina del Rio T."/>
            <person name="Dalin E."/>
            <person name="Tice H."/>
            <person name="Bruce D."/>
            <person name="Goodwin L."/>
            <person name="Pitluck S."/>
            <person name="Sims D."/>
            <person name="Brettin T."/>
            <person name="Detter J.C."/>
            <person name="Han C."/>
            <person name="Larimer F."/>
            <person name="Land M."/>
            <person name="Hauser L."/>
            <person name="Kyrpides N."/>
            <person name="Ivanova N."/>
            <person name="Marx C.J."/>
            <person name="Richardson P."/>
        </authorList>
    </citation>
    <scope>NUCLEOTIDE SEQUENCE [LARGE SCALE GENOMIC DNA]</scope>
    <source>
        <strain evidence="2">LMG 21967 / CNCM I-2342 / ORS 2060</strain>
    </source>
</reference>
<accession>B8IQP7</accession>
<organism evidence="1 2">
    <name type="scientific">Methylobacterium nodulans (strain LMG 21967 / CNCM I-2342 / ORS 2060)</name>
    <dbReference type="NCBI Taxonomy" id="460265"/>
    <lineage>
        <taxon>Bacteria</taxon>
        <taxon>Pseudomonadati</taxon>
        <taxon>Pseudomonadota</taxon>
        <taxon>Alphaproteobacteria</taxon>
        <taxon>Hyphomicrobiales</taxon>
        <taxon>Methylobacteriaceae</taxon>
        <taxon>Methylobacterium</taxon>
    </lineage>
</organism>
<evidence type="ECO:0000313" key="2">
    <source>
        <dbReference type="Proteomes" id="UP000008207"/>
    </source>
</evidence>
<name>B8IQP7_METNO</name>
<dbReference type="AlphaFoldDB" id="B8IQP7"/>
<dbReference type="RefSeq" id="WP_015933895.1">
    <property type="nucleotide sequence ID" value="NC_011894.1"/>
</dbReference>
<proteinExistence type="predicted"/>
<evidence type="ECO:0000313" key="1">
    <source>
        <dbReference type="EMBL" id="ACL62342.1"/>
    </source>
</evidence>
<sequence length="76" mass="8562">MTERLIITITLQPIRKTFIGDESEIVDAAEWHLRDLLMSGRAVTLEVEAVDAALCERVQSYFRGVADEMRGLAALR</sequence>
<dbReference type="KEGG" id="mno:Mnod_7607"/>